<sequence>TGFSALQSISKDFKLQKTIIHNIVSQKLPSDYYITADSISKIISEGFHDTEVTTLTKNNVPTPSQEIIENMIKLRPGRDQFGMPINQYSMNLNQIYFKTPEGDIDQIFNNLQNRRQLTNRFGIINKYKGNNKITIQNIIAAFTSPNSLEKYVIPIDDLITSEDYSQDELKEILKLGRHGDDWVFGMIYRWTNTKSGDFGYTVEMRKVGRTEQIKGSYKYRPLSSISARFKGYLDDAISPANAGMLKAGSIEGDMRTVYDLAGEGQKGINAIIDTFQIEIIEIMTISDSYDLDTKTIEYLEDFWMDISDSRRPGGYNIAKGKAGSHVREETSGHGVKRRAEATNRLITQGFTKIEIGYYLKLSQTEMDNFIKRLHEGRDWKTIQNEMIGAKMFELIEQGTILPAELAPYFRGFTPIEVFNFLASYDEGRQHLKSVITSLITDHGYSTYESLLQGLGISRTKSMVTPQNIRGIVLELGGLKAMHLDKFMKPLATRMIKTSKDILDLFDKIGWEIPHTKSNFLSQKYGGGLSQVGWRVANKRFKELFGELSFEDAKLKYTSGYLGD</sequence>
<feature type="non-terminal residue" evidence="1">
    <location>
        <position position="1"/>
    </location>
</feature>
<accession>A0A0F9LWE4</accession>
<proteinExistence type="predicted"/>
<evidence type="ECO:0000313" key="1">
    <source>
        <dbReference type="EMBL" id="KKM68665.1"/>
    </source>
</evidence>
<dbReference type="EMBL" id="LAZR01010129">
    <property type="protein sequence ID" value="KKM68665.1"/>
    <property type="molecule type" value="Genomic_DNA"/>
</dbReference>
<organism evidence="1">
    <name type="scientific">marine sediment metagenome</name>
    <dbReference type="NCBI Taxonomy" id="412755"/>
    <lineage>
        <taxon>unclassified sequences</taxon>
        <taxon>metagenomes</taxon>
        <taxon>ecological metagenomes</taxon>
    </lineage>
</organism>
<gene>
    <name evidence="1" type="ORF">LCGC14_1458640</name>
</gene>
<comment type="caution">
    <text evidence="1">The sequence shown here is derived from an EMBL/GenBank/DDBJ whole genome shotgun (WGS) entry which is preliminary data.</text>
</comment>
<name>A0A0F9LWE4_9ZZZZ</name>
<protein>
    <submittedName>
        <fullName evidence="1">Uncharacterized protein</fullName>
    </submittedName>
</protein>
<reference evidence="1" key="1">
    <citation type="journal article" date="2015" name="Nature">
        <title>Complex archaea that bridge the gap between prokaryotes and eukaryotes.</title>
        <authorList>
            <person name="Spang A."/>
            <person name="Saw J.H."/>
            <person name="Jorgensen S.L."/>
            <person name="Zaremba-Niedzwiedzka K."/>
            <person name="Martijn J."/>
            <person name="Lind A.E."/>
            <person name="van Eijk R."/>
            <person name="Schleper C."/>
            <person name="Guy L."/>
            <person name="Ettema T.J."/>
        </authorList>
    </citation>
    <scope>NUCLEOTIDE SEQUENCE</scope>
</reference>
<dbReference type="AlphaFoldDB" id="A0A0F9LWE4"/>